<keyword evidence="3" id="KW-1003">Cell membrane</keyword>
<evidence type="ECO:0000256" key="5">
    <source>
        <dbReference type="ARBA" id="ARBA00022989"/>
    </source>
</evidence>
<evidence type="ECO:0000313" key="9">
    <source>
        <dbReference type="EMBL" id="QHA00044.1"/>
    </source>
</evidence>
<dbReference type="InterPro" id="IPR007353">
    <property type="entry name" value="DUF421"/>
</dbReference>
<evidence type="ECO:0000256" key="1">
    <source>
        <dbReference type="ARBA" id="ARBA00004651"/>
    </source>
</evidence>
<dbReference type="PANTHER" id="PTHR34582:SF7">
    <property type="entry name" value="UPF0702 TRANSMEMBRANE PROTEIN YDFS"/>
    <property type="match status" value="1"/>
</dbReference>
<dbReference type="InterPro" id="IPR023090">
    <property type="entry name" value="UPF0702_alpha/beta_dom_sf"/>
</dbReference>
<dbReference type="GO" id="GO:0005886">
    <property type="term" value="C:plasma membrane"/>
    <property type="evidence" value="ECO:0007669"/>
    <property type="project" value="UniProtKB-SubCell"/>
</dbReference>
<evidence type="ECO:0000256" key="3">
    <source>
        <dbReference type="ARBA" id="ARBA00022475"/>
    </source>
</evidence>
<evidence type="ECO:0000259" key="8">
    <source>
        <dbReference type="Pfam" id="PF04239"/>
    </source>
</evidence>
<dbReference type="RefSeq" id="WP_019225456.1">
    <property type="nucleotide sequence ID" value="NZ_CP046996.1"/>
</dbReference>
<accession>A0A857DFH9</accession>
<feature type="transmembrane region" description="Helical" evidence="7">
    <location>
        <begin position="6"/>
        <end position="25"/>
    </location>
</feature>
<keyword evidence="6 7" id="KW-0472">Membrane</keyword>
<dbReference type="Proteomes" id="UP000430508">
    <property type="component" value="Chromosome"/>
</dbReference>
<dbReference type="Gene3D" id="3.30.240.20">
    <property type="entry name" value="bsu07140 like domains"/>
    <property type="match status" value="2"/>
</dbReference>
<dbReference type="Pfam" id="PF04239">
    <property type="entry name" value="DUF421"/>
    <property type="match status" value="1"/>
</dbReference>
<feature type="transmembrane region" description="Helical" evidence="7">
    <location>
        <begin position="63"/>
        <end position="83"/>
    </location>
</feature>
<protein>
    <submittedName>
        <fullName evidence="9">DUF421 domain-containing protein</fullName>
    </submittedName>
</protein>
<dbReference type="EMBL" id="CP046996">
    <property type="protein sequence ID" value="QHA00044.1"/>
    <property type="molecule type" value="Genomic_DNA"/>
</dbReference>
<gene>
    <name evidence="9" type="ORF">GQ588_04980</name>
</gene>
<keyword evidence="5 7" id="KW-1133">Transmembrane helix</keyword>
<reference evidence="9 10" key="1">
    <citation type="submission" date="2019-12" db="EMBL/GenBank/DDBJ databases">
        <title>Sequence classification of anaerobic respiratory reductive dehalogenases: First we see many, then we see few.</title>
        <authorList>
            <person name="Molenda O."/>
            <person name="Puentes Jacome L.A."/>
            <person name="Cao X."/>
            <person name="Nesbo C.L."/>
            <person name="Tang S."/>
            <person name="Morson N."/>
            <person name="Patron J."/>
            <person name="Lomheim L."/>
            <person name="Wishart D.S."/>
            <person name="Edwards E.A."/>
        </authorList>
    </citation>
    <scope>NUCLEOTIDE SEQUENCE [LARGE SCALE GENOMIC DNA]</scope>
    <source>
        <strain evidence="9 10">12DCA</strain>
    </source>
</reference>
<dbReference type="AlphaFoldDB" id="A0A857DFH9"/>
<feature type="domain" description="YetF C-terminal" evidence="8">
    <location>
        <begin position="87"/>
        <end position="218"/>
    </location>
</feature>
<sequence>MNDNIISILDIVLRSILSVIILFLLTHLLGKKQLSQLSFFDYTIGISIGSIAASLAIDNEIPYLHGILGILIYGSFVLLSSYVSRRSIRARKFLCGVPTILIQNGKLIEQNLKKARFHINEVMEECRNKGAFSISDVENAILETSGQVSIQLKAQKQPLTPEDMNINTSAKGIAANLIIDGTVLKKHLSLVNRDEKWLTHELKKQKINSVQEVLLGSLDYDGTLHIDLKNNDPVPFDVLE</sequence>
<comment type="similarity">
    <text evidence="2">Belongs to the UPF0702 family.</text>
</comment>
<dbReference type="PANTHER" id="PTHR34582">
    <property type="entry name" value="UPF0702 TRANSMEMBRANE PROTEIN YCAP"/>
    <property type="match status" value="1"/>
</dbReference>
<evidence type="ECO:0000256" key="7">
    <source>
        <dbReference type="SAM" id="Phobius"/>
    </source>
</evidence>
<evidence type="ECO:0000313" key="10">
    <source>
        <dbReference type="Proteomes" id="UP000430508"/>
    </source>
</evidence>
<evidence type="ECO:0000256" key="2">
    <source>
        <dbReference type="ARBA" id="ARBA00006448"/>
    </source>
</evidence>
<proteinExistence type="inferred from homology"/>
<comment type="subcellular location">
    <subcellularLocation>
        <location evidence="1">Cell membrane</location>
        <topology evidence="1">Multi-pass membrane protein</topology>
    </subcellularLocation>
</comment>
<name>A0A857DFH9_9FIRM</name>
<keyword evidence="4 7" id="KW-0812">Transmembrane</keyword>
<evidence type="ECO:0000256" key="4">
    <source>
        <dbReference type="ARBA" id="ARBA00022692"/>
    </source>
</evidence>
<evidence type="ECO:0000256" key="6">
    <source>
        <dbReference type="ARBA" id="ARBA00023136"/>
    </source>
</evidence>
<feature type="transmembrane region" description="Helical" evidence="7">
    <location>
        <begin position="37"/>
        <end position="57"/>
    </location>
</feature>
<organism evidence="9 10">
    <name type="scientific">Dehalobacter restrictus</name>
    <dbReference type="NCBI Taxonomy" id="55583"/>
    <lineage>
        <taxon>Bacteria</taxon>
        <taxon>Bacillati</taxon>
        <taxon>Bacillota</taxon>
        <taxon>Clostridia</taxon>
        <taxon>Eubacteriales</taxon>
        <taxon>Desulfitobacteriaceae</taxon>
        <taxon>Dehalobacter</taxon>
    </lineage>
</organism>